<sequence>MEMAWREGRSQGPTLALWALWPAGLLLALLNAEVEAMTPGVFLTAAGVYAAAAAMLLRSAGRRRGPAVVLAAAPVMLFVGAGYTGEPTAAEPGLLLVNTAVLFLVATAVLLAVLGLVWRLRSAPAMPLAMSTVTVLMLGTGGFLLDLLARAAVVLAGAAPQQYAVEGLHWSAAQYLRGLSGPADFLGYMLVWLDLVQIAYVVSAFVAAAGLARLVTSAAAIPRRTGALLTAVASGLALTCTAAVLAAIALPQQVDAVPATLAFVLSIPFMATLLPAAVGVALLTTPQTAHTSQESR</sequence>
<proteinExistence type="predicted"/>
<feature type="transmembrane region" description="Helical" evidence="1">
    <location>
        <begin position="185"/>
        <end position="215"/>
    </location>
</feature>
<accession>A0ABW6PVP1</accession>
<keyword evidence="3" id="KW-1185">Reference proteome</keyword>
<name>A0ABW6PVP1_9NOCA</name>
<evidence type="ECO:0000313" key="2">
    <source>
        <dbReference type="EMBL" id="MFF0546500.1"/>
    </source>
</evidence>
<feature type="transmembrane region" description="Helical" evidence="1">
    <location>
        <begin position="256"/>
        <end position="283"/>
    </location>
</feature>
<feature type="transmembrane region" description="Helical" evidence="1">
    <location>
        <begin position="95"/>
        <end position="118"/>
    </location>
</feature>
<reference evidence="2 3" key="1">
    <citation type="submission" date="2024-10" db="EMBL/GenBank/DDBJ databases">
        <title>The Natural Products Discovery Center: Release of the First 8490 Sequenced Strains for Exploring Actinobacteria Biosynthetic Diversity.</title>
        <authorList>
            <person name="Kalkreuter E."/>
            <person name="Kautsar S.A."/>
            <person name="Yang D."/>
            <person name="Bader C.D."/>
            <person name="Teijaro C.N."/>
            <person name="Fluegel L."/>
            <person name="Davis C.M."/>
            <person name="Simpson J.R."/>
            <person name="Lauterbach L."/>
            <person name="Steele A.D."/>
            <person name="Gui C."/>
            <person name="Meng S."/>
            <person name="Li G."/>
            <person name="Viehrig K."/>
            <person name="Ye F."/>
            <person name="Su P."/>
            <person name="Kiefer A.F."/>
            <person name="Nichols A."/>
            <person name="Cepeda A.J."/>
            <person name="Yan W."/>
            <person name="Fan B."/>
            <person name="Jiang Y."/>
            <person name="Adhikari A."/>
            <person name="Zheng C.-J."/>
            <person name="Schuster L."/>
            <person name="Cowan T.M."/>
            <person name="Smanski M.J."/>
            <person name="Chevrette M.G."/>
            <person name="De Carvalho L.P.S."/>
            <person name="Shen B."/>
        </authorList>
    </citation>
    <scope>NUCLEOTIDE SEQUENCE [LARGE SCALE GENOMIC DNA]</scope>
    <source>
        <strain evidence="2 3">NPDC004045</strain>
    </source>
</reference>
<keyword evidence="1" id="KW-0812">Transmembrane</keyword>
<evidence type="ECO:0000256" key="1">
    <source>
        <dbReference type="SAM" id="Phobius"/>
    </source>
</evidence>
<feature type="transmembrane region" description="Helical" evidence="1">
    <location>
        <begin position="227"/>
        <end position="250"/>
    </location>
</feature>
<feature type="transmembrane region" description="Helical" evidence="1">
    <location>
        <begin position="125"/>
        <end position="145"/>
    </location>
</feature>
<comment type="caution">
    <text evidence="2">The sequence shown here is derived from an EMBL/GenBank/DDBJ whole genome shotgun (WGS) entry which is preliminary data.</text>
</comment>
<dbReference type="RefSeq" id="WP_387702842.1">
    <property type="nucleotide sequence ID" value="NZ_JBIAMX010000021.1"/>
</dbReference>
<protein>
    <submittedName>
        <fullName evidence="2">Uncharacterized protein</fullName>
    </submittedName>
</protein>
<keyword evidence="1" id="KW-0472">Membrane</keyword>
<feature type="transmembrane region" description="Helical" evidence="1">
    <location>
        <begin position="67"/>
        <end position="83"/>
    </location>
</feature>
<dbReference type="Proteomes" id="UP001601444">
    <property type="component" value="Unassembled WGS sequence"/>
</dbReference>
<dbReference type="EMBL" id="JBIAMX010000021">
    <property type="protein sequence ID" value="MFF0546500.1"/>
    <property type="molecule type" value="Genomic_DNA"/>
</dbReference>
<feature type="transmembrane region" description="Helical" evidence="1">
    <location>
        <begin position="42"/>
        <end position="60"/>
    </location>
</feature>
<evidence type="ECO:0000313" key="3">
    <source>
        <dbReference type="Proteomes" id="UP001601444"/>
    </source>
</evidence>
<gene>
    <name evidence="2" type="ORF">ACFYTF_27055</name>
</gene>
<keyword evidence="1" id="KW-1133">Transmembrane helix</keyword>
<organism evidence="2 3">
    <name type="scientific">Nocardia thailandica</name>
    <dbReference type="NCBI Taxonomy" id="257275"/>
    <lineage>
        <taxon>Bacteria</taxon>
        <taxon>Bacillati</taxon>
        <taxon>Actinomycetota</taxon>
        <taxon>Actinomycetes</taxon>
        <taxon>Mycobacteriales</taxon>
        <taxon>Nocardiaceae</taxon>
        <taxon>Nocardia</taxon>
    </lineage>
</organism>